<dbReference type="AlphaFoldDB" id="A0A0M5IQU7"/>
<dbReference type="Proteomes" id="UP000057158">
    <property type="component" value="Chromosome"/>
</dbReference>
<dbReference type="KEGG" id="des:DSOUD_0807"/>
<dbReference type="EMBL" id="CP010802">
    <property type="protein sequence ID" value="ALC15594.1"/>
    <property type="molecule type" value="Genomic_DNA"/>
</dbReference>
<keyword evidence="3" id="KW-1185">Reference proteome</keyword>
<dbReference type="Pfam" id="PF03013">
    <property type="entry name" value="Pyr_excise"/>
    <property type="match status" value="1"/>
</dbReference>
<accession>A0A0M5IQU7</accession>
<dbReference type="Gene3D" id="1.10.440.10">
    <property type="entry name" value="T4 endonuclease V"/>
    <property type="match status" value="1"/>
</dbReference>
<sequence length="234" mass="26949">MRIWDINPGYLNRQSLLGEHRELHGIVSILVNGKRGYSRHPETLRWAGFGWALRQRHQLLAAEMELRGYTDRSPVATLANRGLWPTTWIDEPFRQLQILEDKYRDREPGRIPLPKNAQQFWSQHKYSVLARNVPLYRELGREVAAMKPGDDFSPLVRRLTELLRTPPATGGLINALQHMWGYVSKDDSAQGGDVAAWDPGRLLDEIQRRARSSKEPYLMMSTALSELKAWLPES</sequence>
<protein>
    <recommendedName>
        <fullName evidence="1">DUF1722 domain-containing protein</fullName>
    </recommendedName>
</protein>
<dbReference type="OrthoDB" id="495783at2"/>
<reference evidence="2 3" key="1">
    <citation type="submission" date="2015-07" db="EMBL/GenBank/DDBJ databases">
        <title>Isolation and Genomic Characterization of a Novel Halophilic Metal-Reducing Deltaproteobacterium from the Deep Subsurface.</title>
        <authorList>
            <person name="Badalamenti J.P."/>
            <person name="Summers Z.M."/>
            <person name="Gralnick J.A."/>
            <person name="Bond D.R."/>
        </authorList>
    </citation>
    <scope>NUCLEOTIDE SEQUENCE [LARGE SCALE GENOMIC DNA]</scope>
    <source>
        <strain evidence="2 3">WTL</strain>
    </source>
</reference>
<evidence type="ECO:0000313" key="3">
    <source>
        <dbReference type="Proteomes" id="UP000057158"/>
    </source>
</evidence>
<dbReference type="InterPro" id="IPR004260">
    <property type="entry name" value="Pyr-dimer_DNA_glycosylase"/>
</dbReference>
<name>A0A0M5IQU7_9BACT</name>
<dbReference type="InterPro" id="IPR024796">
    <property type="entry name" value="T4_endonuc_V"/>
</dbReference>
<evidence type="ECO:0000313" key="2">
    <source>
        <dbReference type="EMBL" id="ALC15594.1"/>
    </source>
</evidence>
<dbReference type="STRING" id="1603606.DSOUD_0807"/>
<dbReference type="Pfam" id="PF08349">
    <property type="entry name" value="DUF1722"/>
    <property type="match status" value="1"/>
</dbReference>
<dbReference type="PATRIC" id="fig|1603606.3.peg.887"/>
<feature type="domain" description="DUF1722" evidence="1">
    <location>
        <begin position="125"/>
        <end position="188"/>
    </location>
</feature>
<dbReference type="InterPro" id="IPR013560">
    <property type="entry name" value="DUF1722"/>
</dbReference>
<organism evidence="2 3">
    <name type="scientific">Desulfuromonas soudanensis</name>
    <dbReference type="NCBI Taxonomy" id="1603606"/>
    <lineage>
        <taxon>Bacteria</taxon>
        <taxon>Pseudomonadati</taxon>
        <taxon>Thermodesulfobacteriota</taxon>
        <taxon>Desulfuromonadia</taxon>
        <taxon>Desulfuromonadales</taxon>
        <taxon>Desulfuromonadaceae</taxon>
        <taxon>Desulfuromonas</taxon>
    </lineage>
</organism>
<gene>
    <name evidence="2" type="ORF">DSOUD_0807</name>
</gene>
<dbReference type="SUPFAM" id="SSF47077">
    <property type="entry name" value="T4 endonuclease V"/>
    <property type="match status" value="1"/>
</dbReference>
<dbReference type="RefSeq" id="WP_053549787.1">
    <property type="nucleotide sequence ID" value="NZ_CP010802.1"/>
</dbReference>
<proteinExistence type="predicted"/>
<evidence type="ECO:0000259" key="1">
    <source>
        <dbReference type="Pfam" id="PF08349"/>
    </source>
</evidence>